<dbReference type="Gene3D" id="1.10.10.10">
    <property type="entry name" value="Winged helix-like DNA-binding domain superfamily/Winged helix DNA-binding domain"/>
    <property type="match status" value="1"/>
</dbReference>
<evidence type="ECO:0000259" key="5">
    <source>
        <dbReference type="SMART" id="SM00849"/>
    </source>
</evidence>
<evidence type="ECO:0000313" key="7">
    <source>
        <dbReference type="Proteomes" id="UP000076871"/>
    </source>
</evidence>
<dbReference type="RefSeq" id="XP_040769301.1">
    <property type="nucleotide sequence ID" value="XM_040906812.1"/>
</dbReference>
<evidence type="ECO:0000256" key="4">
    <source>
        <dbReference type="ARBA" id="ARBA00022833"/>
    </source>
</evidence>
<evidence type="ECO:0000256" key="2">
    <source>
        <dbReference type="ARBA" id="ARBA00022723"/>
    </source>
</evidence>
<evidence type="ECO:0000256" key="3">
    <source>
        <dbReference type="ARBA" id="ARBA00022801"/>
    </source>
</evidence>
<dbReference type="Pfam" id="PF00753">
    <property type="entry name" value="Lactamase_B"/>
    <property type="match status" value="2"/>
</dbReference>
<dbReference type="EMBL" id="KV427607">
    <property type="protein sequence ID" value="KZT11561.1"/>
    <property type="molecule type" value="Genomic_DNA"/>
</dbReference>
<dbReference type="GO" id="GO:0044550">
    <property type="term" value="P:secondary metabolite biosynthetic process"/>
    <property type="evidence" value="ECO:0007669"/>
    <property type="project" value="TreeGrafter"/>
</dbReference>
<dbReference type="GeneID" id="63823841"/>
<protein>
    <submittedName>
        <fullName evidence="6">Metallo-hydrolase/oxidoreductase</fullName>
    </submittedName>
</protein>
<organism evidence="6 7">
    <name type="scientific">Laetiporus sulphureus 93-53</name>
    <dbReference type="NCBI Taxonomy" id="1314785"/>
    <lineage>
        <taxon>Eukaryota</taxon>
        <taxon>Fungi</taxon>
        <taxon>Dikarya</taxon>
        <taxon>Basidiomycota</taxon>
        <taxon>Agaricomycotina</taxon>
        <taxon>Agaricomycetes</taxon>
        <taxon>Polyporales</taxon>
        <taxon>Laetiporus</taxon>
    </lineage>
</organism>
<dbReference type="InterPro" id="IPR041516">
    <property type="entry name" value="LACTB2_WH"/>
</dbReference>
<sequence>MSGIEGLKAIPSITRLSNTVVRILGQNPGQYTLQGTNTYLVGEHNPYILVDTGQGLDDYIPHLREALQDPSRTHRSGESDISDIILTHKHHDHVYGLPSVLTMLRQLWSENPSTSSLPYPPPRIHKFPLPAPGSMFQSVLESVSSLPPDYYVPSPSGDPVHQLQDSQVFQVTTSSADATSSVLCVLHTPGHTDDSLCLYYPEDRALFTADTVLGHGSSVFEDLGKYMSSLRKMIDFGVEGSKYGRVYPGHGHVVVDGLKHVNMYLRHRTTREEQILDVMKKSAPPNEYWTTWTLVKTIYADYPRELWEAAARSVDMHLRKLEGEGRVQFKSGKGEHTEWEFIR</sequence>
<comment type="similarity">
    <text evidence="1">Belongs to the metallo-beta-lactamase superfamily. Glyoxalase II family.</text>
</comment>
<gene>
    <name evidence="6" type="ORF">LAESUDRAFT_711025</name>
</gene>
<dbReference type="InterPro" id="IPR047921">
    <property type="entry name" value="LACTB2-like_MBL-fold"/>
</dbReference>
<feature type="domain" description="Metallo-beta-lactamase" evidence="5">
    <location>
        <begin position="35"/>
        <end position="250"/>
    </location>
</feature>
<dbReference type="AlphaFoldDB" id="A0A165HCU9"/>
<dbReference type="Pfam" id="PF17778">
    <property type="entry name" value="WHD_BLACT"/>
    <property type="match status" value="1"/>
</dbReference>
<evidence type="ECO:0000313" key="6">
    <source>
        <dbReference type="EMBL" id="KZT11561.1"/>
    </source>
</evidence>
<keyword evidence="4" id="KW-0862">Zinc</keyword>
<dbReference type="InterPro" id="IPR036866">
    <property type="entry name" value="RibonucZ/Hydroxyglut_hydro"/>
</dbReference>
<proteinExistence type="inferred from homology"/>
<keyword evidence="3 6" id="KW-0378">Hydrolase</keyword>
<accession>A0A165HCU9</accession>
<dbReference type="InterPro" id="IPR036388">
    <property type="entry name" value="WH-like_DNA-bd_sf"/>
</dbReference>
<dbReference type="InterPro" id="IPR001279">
    <property type="entry name" value="Metallo-B-lactamas"/>
</dbReference>
<evidence type="ECO:0000256" key="1">
    <source>
        <dbReference type="ARBA" id="ARBA00006759"/>
    </source>
</evidence>
<dbReference type="SUPFAM" id="SSF56281">
    <property type="entry name" value="Metallo-hydrolase/oxidoreductase"/>
    <property type="match status" value="1"/>
</dbReference>
<dbReference type="PANTHER" id="PTHR23131">
    <property type="entry name" value="ENDORIBONUCLEASE LACTB2"/>
    <property type="match status" value="1"/>
</dbReference>
<keyword evidence="2" id="KW-0479">Metal-binding</keyword>
<dbReference type="STRING" id="1314785.A0A165HCU9"/>
<dbReference type="OrthoDB" id="17458at2759"/>
<dbReference type="SMART" id="SM00849">
    <property type="entry name" value="Lactamase_B"/>
    <property type="match status" value="1"/>
</dbReference>
<dbReference type="CDD" id="cd07722">
    <property type="entry name" value="LACTB2-like_MBL-fold"/>
    <property type="match status" value="1"/>
</dbReference>
<dbReference type="InterPro" id="IPR050662">
    <property type="entry name" value="Sec-metab_biosynth-thioest"/>
</dbReference>
<dbReference type="Gene3D" id="3.60.15.10">
    <property type="entry name" value="Ribonuclease Z/Hydroxyacylglutathione hydrolase-like"/>
    <property type="match status" value="1"/>
</dbReference>
<dbReference type="PANTHER" id="PTHR23131:SF0">
    <property type="entry name" value="ENDORIBONUCLEASE LACTB2"/>
    <property type="match status" value="1"/>
</dbReference>
<name>A0A165HCU9_9APHY</name>
<dbReference type="InParanoid" id="A0A165HCU9"/>
<dbReference type="GO" id="GO:0016787">
    <property type="term" value="F:hydrolase activity"/>
    <property type="evidence" value="ECO:0007669"/>
    <property type="project" value="UniProtKB-KW"/>
</dbReference>
<keyword evidence="7" id="KW-1185">Reference proteome</keyword>
<dbReference type="Proteomes" id="UP000076871">
    <property type="component" value="Unassembled WGS sequence"/>
</dbReference>
<reference evidence="6 7" key="1">
    <citation type="journal article" date="2016" name="Mol. Biol. Evol.">
        <title>Comparative Genomics of Early-Diverging Mushroom-Forming Fungi Provides Insights into the Origins of Lignocellulose Decay Capabilities.</title>
        <authorList>
            <person name="Nagy L.G."/>
            <person name="Riley R."/>
            <person name="Tritt A."/>
            <person name="Adam C."/>
            <person name="Daum C."/>
            <person name="Floudas D."/>
            <person name="Sun H."/>
            <person name="Yadav J.S."/>
            <person name="Pangilinan J."/>
            <person name="Larsson K.H."/>
            <person name="Matsuura K."/>
            <person name="Barry K."/>
            <person name="Labutti K."/>
            <person name="Kuo R."/>
            <person name="Ohm R.A."/>
            <person name="Bhattacharya S.S."/>
            <person name="Shirouzu T."/>
            <person name="Yoshinaga Y."/>
            <person name="Martin F.M."/>
            <person name="Grigoriev I.V."/>
            <person name="Hibbett D.S."/>
        </authorList>
    </citation>
    <scope>NUCLEOTIDE SEQUENCE [LARGE SCALE GENOMIC DNA]</scope>
    <source>
        <strain evidence="6 7">93-53</strain>
    </source>
</reference>
<dbReference type="GO" id="GO:0046872">
    <property type="term" value="F:metal ion binding"/>
    <property type="evidence" value="ECO:0007669"/>
    <property type="project" value="UniProtKB-KW"/>
</dbReference>